<sequence length="389" mass="43410">MKKIIIAGAAVAIAALGAALWMLAAPSVTYQVNGTSVSDSASVNVEYESSMRVQDLADHVEVRAEYDGRDVSDTIVMDDVADEMVQLGTYTLTYHLTEDEHPLQVQVTVQDTQAPQLHMDTEYTTRTGETFDVSRLNVQVYDNYDVNVLDSLSMDAVDTSSAGLKESVVRITDSSGNEAECAITVDVRDDASAAEAGTQYFVQQDPDDITLILNASHRLAQGWEPDDLTQIDDSANSGHMLRKEAADAWNELYAAAQKEGITINVVSSFRTEEYQRTLFEGYLAVDPDAASYSAYPRTSEHELGLTADISYDAQLHDDLQQSQLGIWMAENGWRYGWIVRYPEGKQELTGYIYEPWHYRYVGRTLAAQLHEQDLCLEEYYAQRTEAKND</sequence>
<dbReference type="CDD" id="cd14852">
    <property type="entry name" value="LD-carboxypeptidase"/>
    <property type="match status" value="1"/>
</dbReference>
<feature type="domain" description="D-alanyl-D-alanine carboxypeptidase-like core" evidence="2">
    <location>
        <begin position="239"/>
        <end position="362"/>
    </location>
</feature>
<dbReference type="Gene3D" id="3.30.1380.10">
    <property type="match status" value="1"/>
</dbReference>
<dbReference type="InterPro" id="IPR058193">
    <property type="entry name" value="VanY/YodJ_core_dom"/>
</dbReference>
<dbReference type="PANTHER" id="PTHR34385">
    <property type="entry name" value="D-ALANYL-D-ALANINE CARBOXYPEPTIDASE"/>
    <property type="match status" value="1"/>
</dbReference>
<dbReference type="Pfam" id="PF02557">
    <property type="entry name" value="VanY"/>
    <property type="match status" value="1"/>
</dbReference>
<dbReference type="EMBL" id="DWWM01000032">
    <property type="protein sequence ID" value="HJC36523.1"/>
    <property type="molecule type" value="Genomic_DNA"/>
</dbReference>
<reference evidence="3" key="1">
    <citation type="journal article" date="2021" name="PeerJ">
        <title>Extensive microbial diversity within the chicken gut microbiome revealed by metagenomics and culture.</title>
        <authorList>
            <person name="Gilroy R."/>
            <person name="Ravi A."/>
            <person name="Getino M."/>
            <person name="Pursley I."/>
            <person name="Horton D.L."/>
            <person name="Alikhan N.F."/>
            <person name="Baker D."/>
            <person name="Gharbi K."/>
            <person name="Hall N."/>
            <person name="Watson M."/>
            <person name="Adriaenssens E.M."/>
            <person name="Foster-Nyarko E."/>
            <person name="Jarju S."/>
            <person name="Secka A."/>
            <person name="Antonio M."/>
            <person name="Oren A."/>
            <person name="Chaudhuri R.R."/>
            <person name="La Ragione R."/>
            <person name="Hildebrand F."/>
            <person name="Pallen M.J."/>
        </authorList>
    </citation>
    <scope>NUCLEOTIDE SEQUENCE</scope>
    <source>
        <strain evidence="3">CHK187-11901</strain>
    </source>
</reference>
<dbReference type="GO" id="GO:0008233">
    <property type="term" value="F:peptidase activity"/>
    <property type="evidence" value="ECO:0007669"/>
    <property type="project" value="InterPro"/>
</dbReference>
<dbReference type="AlphaFoldDB" id="A0A9D2SUS7"/>
<dbReference type="InterPro" id="IPR003709">
    <property type="entry name" value="VanY-like_core_dom"/>
</dbReference>
<evidence type="ECO:0000259" key="2">
    <source>
        <dbReference type="Pfam" id="PF02557"/>
    </source>
</evidence>
<accession>A0A9D2SUS7</accession>
<name>A0A9D2SUS7_9FIRM</name>
<organism evidence="3 4">
    <name type="scientific">Candidatus Merdibacter merdavium</name>
    <dbReference type="NCBI Taxonomy" id="2838692"/>
    <lineage>
        <taxon>Bacteria</taxon>
        <taxon>Bacillati</taxon>
        <taxon>Bacillota</taxon>
        <taxon>Erysipelotrichia</taxon>
        <taxon>Erysipelotrichales</taxon>
        <taxon>Erysipelotrichaceae</taxon>
        <taxon>Merdibacter</taxon>
    </lineage>
</organism>
<evidence type="ECO:0000313" key="3">
    <source>
        <dbReference type="EMBL" id="HJC36523.1"/>
    </source>
</evidence>
<reference evidence="3" key="2">
    <citation type="submission" date="2021-04" db="EMBL/GenBank/DDBJ databases">
        <authorList>
            <person name="Gilroy R."/>
        </authorList>
    </citation>
    <scope>NUCLEOTIDE SEQUENCE</scope>
    <source>
        <strain evidence="3">CHK187-11901</strain>
    </source>
</reference>
<dbReference type="Gene3D" id="2.60.40.10">
    <property type="entry name" value="Immunoglobulins"/>
    <property type="match status" value="1"/>
</dbReference>
<dbReference type="GO" id="GO:0006508">
    <property type="term" value="P:proteolysis"/>
    <property type="evidence" value="ECO:0007669"/>
    <property type="project" value="InterPro"/>
</dbReference>
<comment type="caution">
    <text evidence="3">The sequence shown here is derived from an EMBL/GenBank/DDBJ whole genome shotgun (WGS) entry which is preliminary data.</text>
</comment>
<evidence type="ECO:0000256" key="1">
    <source>
        <dbReference type="SAM" id="SignalP"/>
    </source>
</evidence>
<dbReference type="InterPro" id="IPR013783">
    <property type="entry name" value="Ig-like_fold"/>
</dbReference>
<dbReference type="Proteomes" id="UP000823896">
    <property type="component" value="Unassembled WGS sequence"/>
</dbReference>
<evidence type="ECO:0000313" key="4">
    <source>
        <dbReference type="Proteomes" id="UP000823896"/>
    </source>
</evidence>
<proteinExistence type="predicted"/>
<dbReference type="InterPro" id="IPR052179">
    <property type="entry name" value="DD-CPase-like"/>
</dbReference>
<dbReference type="SUPFAM" id="SSF55166">
    <property type="entry name" value="Hedgehog/DD-peptidase"/>
    <property type="match status" value="1"/>
</dbReference>
<feature type="chain" id="PRO_5039547078" evidence="1">
    <location>
        <begin position="25"/>
        <end position="389"/>
    </location>
</feature>
<dbReference type="PANTHER" id="PTHR34385:SF1">
    <property type="entry name" value="PEPTIDOGLYCAN L-ALANYL-D-GLUTAMATE ENDOPEPTIDASE CWLK"/>
    <property type="match status" value="1"/>
</dbReference>
<keyword evidence="1" id="KW-0732">Signal</keyword>
<feature type="signal peptide" evidence="1">
    <location>
        <begin position="1"/>
        <end position="24"/>
    </location>
</feature>
<gene>
    <name evidence="3" type="ORF">H9702_05275</name>
</gene>
<protein>
    <submittedName>
        <fullName evidence="3">M15 family metallopeptidase</fullName>
    </submittedName>
</protein>
<dbReference type="InterPro" id="IPR009045">
    <property type="entry name" value="Zn_M74/Hedgehog-like"/>
</dbReference>